<organism evidence="1">
    <name type="scientific">Tanacetum cinerariifolium</name>
    <name type="common">Dalmatian daisy</name>
    <name type="synonym">Chrysanthemum cinerariifolium</name>
    <dbReference type="NCBI Taxonomy" id="118510"/>
    <lineage>
        <taxon>Eukaryota</taxon>
        <taxon>Viridiplantae</taxon>
        <taxon>Streptophyta</taxon>
        <taxon>Embryophyta</taxon>
        <taxon>Tracheophyta</taxon>
        <taxon>Spermatophyta</taxon>
        <taxon>Magnoliopsida</taxon>
        <taxon>eudicotyledons</taxon>
        <taxon>Gunneridae</taxon>
        <taxon>Pentapetalae</taxon>
        <taxon>asterids</taxon>
        <taxon>campanulids</taxon>
        <taxon>Asterales</taxon>
        <taxon>Asteraceae</taxon>
        <taxon>Asteroideae</taxon>
        <taxon>Anthemideae</taxon>
        <taxon>Anthemidinae</taxon>
        <taxon>Tanacetum</taxon>
    </lineage>
</organism>
<feature type="non-terminal residue" evidence="1">
    <location>
        <position position="1"/>
    </location>
</feature>
<protein>
    <recommendedName>
        <fullName evidence="2">Dipeptidylpeptidase IV N-terminal domain-containing protein</fullName>
    </recommendedName>
</protein>
<evidence type="ECO:0000313" key="1">
    <source>
        <dbReference type="EMBL" id="GFD32559.1"/>
    </source>
</evidence>
<name>A0A699VF08_TANCI</name>
<proteinExistence type="predicted"/>
<dbReference type="AlphaFoldDB" id="A0A699VF08"/>
<evidence type="ECO:0008006" key="2">
    <source>
        <dbReference type="Google" id="ProtNLM"/>
    </source>
</evidence>
<dbReference type="EMBL" id="BKCJ011425786">
    <property type="protein sequence ID" value="GFD32559.1"/>
    <property type="molecule type" value="Genomic_DNA"/>
</dbReference>
<gene>
    <name evidence="1" type="ORF">Tci_904528</name>
</gene>
<feature type="non-terminal residue" evidence="1">
    <location>
        <position position="172"/>
    </location>
</feature>
<comment type="caution">
    <text evidence="1">The sequence shown here is derived from an EMBL/GenBank/DDBJ whole genome shotgun (WGS) entry which is preliminary data.</text>
</comment>
<reference evidence="1" key="1">
    <citation type="journal article" date="2019" name="Sci. Rep.">
        <title>Draft genome of Tanacetum cinerariifolium, the natural source of mosquito coil.</title>
        <authorList>
            <person name="Yamashiro T."/>
            <person name="Shiraishi A."/>
            <person name="Satake H."/>
            <person name="Nakayama K."/>
        </authorList>
    </citation>
    <scope>NUCLEOTIDE SEQUENCE</scope>
</reference>
<sequence>LPPWPTRVALRPDGIAAAQLQGDTVLLQRYTTTGELLPTLTYQLSSAAHTFAGYEHIRPSQLLYYDGKYFTYWQNQVMWLAESGRHRLHVLPAEVFQLVRSPYAAELSLAAVSEEGFMRWEPGRPANNVPWEQLVADNTEPTIYSLCFISATYLVSLNTNHAALYELGPDGA</sequence>
<accession>A0A699VF08</accession>